<evidence type="ECO:0000256" key="1">
    <source>
        <dbReference type="SAM" id="Coils"/>
    </source>
</evidence>
<protein>
    <submittedName>
        <fullName evidence="6">PAS domain S-box protein</fullName>
    </submittedName>
</protein>
<dbReference type="InterPro" id="IPR001610">
    <property type="entry name" value="PAC"/>
</dbReference>
<dbReference type="CDD" id="cd00130">
    <property type="entry name" value="PAS"/>
    <property type="match status" value="5"/>
</dbReference>
<dbReference type="SUPFAM" id="SSF55785">
    <property type="entry name" value="PYP-like sensor domain (PAS domain)"/>
    <property type="match status" value="5"/>
</dbReference>
<dbReference type="InterPro" id="IPR003018">
    <property type="entry name" value="GAF"/>
</dbReference>
<dbReference type="SMART" id="SM00471">
    <property type="entry name" value="HDc"/>
    <property type="match status" value="1"/>
</dbReference>
<dbReference type="SMART" id="SM00091">
    <property type="entry name" value="PAS"/>
    <property type="match status" value="5"/>
</dbReference>
<feature type="domain" description="PAC" evidence="3">
    <location>
        <begin position="531"/>
        <end position="582"/>
    </location>
</feature>
<dbReference type="SMART" id="SM00065">
    <property type="entry name" value="GAF"/>
    <property type="match status" value="1"/>
</dbReference>
<feature type="domain" description="PAC" evidence="3">
    <location>
        <begin position="405"/>
        <end position="456"/>
    </location>
</feature>
<dbReference type="PROSITE" id="PS51831">
    <property type="entry name" value="HD"/>
    <property type="match status" value="1"/>
</dbReference>
<dbReference type="EMBL" id="DRIG01000084">
    <property type="protein sequence ID" value="HEC78996.1"/>
    <property type="molecule type" value="Genomic_DNA"/>
</dbReference>
<feature type="domain" description="HD-GYP" evidence="5">
    <location>
        <begin position="875"/>
        <end position="1065"/>
    </location>
</feature>
<feature type="domain" description="PAC" evidence="3">
    <location>
        <begin position="279"/>
        <end position="330"/>
    </location>
</feature>
<dbReference type="AlphaFoldDB" id="A0A9C9EP94"/>
<evidence type="ECO:0000259" key="2">
    <source>
        <dbReference type="PROSITE" id="PS50112"/>
    </source>
</evidence>
<dbReference type="Proteomes" id="UP000885826">
    <property type="component" value="Unassembled WGS sequence"/>
</dbReference>
<dbReference type="InterPro" id="IPR000014">
    <property type="entry name" value="PAS"/>
</dbReference>
<dbReference type="CDD" id="cd00077">
    <property type="entry name" value="HDc"/>
    <property type="match status" value="1"/>
</dbReference>
<feature type="coiled-coil region" evidence="1">
    <location>
        <begin position="160"/>
        <end position="212"/>
    </location>
</feature>
<dbReference type="PROSITE" id="PS50113">
    <property type="entry name" value="PAC"/>
    <property type="match status" value="5"/>
</dbReference>
<comment type="caution">
    <text evidence="6">The sequence shown here is derived from an EMBL/GenBank/DDBJ whole genome shotgun (WGS) entry which is preliminary data.</text>
</comment>
<dbReference type="InterPro" id="IPR029016">
    <property type="entry name" value="GAF-like_dom_sf"/>
</dbReference>
<dbReference type="Pfam" id="PF13426">
    <property type="entry name" value="PAS_9"/>
    <property type="match status" value="2"/>
</dbReference>
<feature type="coiled-coil region" evidence="1">
    <location>
        <begin position="10"/>
        <end position="54"/>
    </location>
</feature>
<feature type="domain" description="PAS" evidence="2">
    <location>
        <begin position="331"/>
        <end position="401"/>
    </location>
</feature>
<feature type="domain" description="PAS" evidence="2">
    <location>
        <begin position="457"/>
        <end position="527"/>
    </location>
</feature>
<evidence type="ECO:0000259" key="5">
    <source>
        <dbReference type="PROSITE" id="PS51832"/>
    </source>
</evidence>
<dbReference type="PROSITE" id="PS51832">
    <property type="entry name" value="HD_GYP"/>
    <property type="match status" value="1"/>
</dbReference>
<dbReference type="InterPro" id="IPR000700">
    <property type="entry name" value="PAS-assoc_C"/>
</dbReference>
<dbReference type="InterPro" id="IPR013767">
    <property type="entry name" value="PAS_fold"/>
</dbReference>
<evidence type="ECO:0000313" key="6">
    <source>
        <dbReference type="EMBL" id="HEC78996.1"/>
    </source>
</evidence>
<dbReference type="GO" id="GO:0006355">
    <property type="term" value="P:regulation of DNA-templated transcription"/>
    <property type="evidence" value="ECO:0007669"/>
    <property type="project" value="InterPro"/>
</dbReference>
<dbReference type="InterPro" id="IPR037522">
    <property type="entry name" value="HD_GYP_dom"/>
</dbReference>
<dbReference type="Pfam" id="PF13185">
    <property type="entry name" value="GAF_2"/>
    <property type="match status" value="1"/>
</dbReference>
<evidence type="ECO:0000259" key="3">
    <source>
        <dbReference type="PROSITE" id="PS50113"/>
    </source>
</evidence>
<dbReference type="InterPro" id="IPR013656">
    <property type="entry name" value="PAS_4"/>
</dbReference>
<dbReference type="InterPro" id="IPR006675">
    <property type="entry name" value="HDIG_dom"/>
</dbReference>
<dbReference type="Pfam" id="PF00989">
    <property type="entry name" value="PAS"/>
    <property type="match status" value="1"/>
</dbReference>
<dbReference type="InterPro" id="IPR006674">
    <property type="entry name" value="HD_domain"/>
</dbReference>
<evidence type="ECO:0000259" key="4">
    <source>
        <dbReference type="PROSITE" id="PS51831"/>
    </source>
</evidence>
<dbReference type="Pfam" id="PF08447">
    <property type="entry name" value="PAS_3"/>
    <property type="match status" value="1"/>
</dbReference>
<reference evidence="6" key="1">
    <citation type="journal article" date="2020" name="mSystems">
        <title>Genome- and Community-Level Interaction Insights into Carbon Utilization and Element Cycling Functions of Hydrothermarchaeota in Hydrothermal Sediment.</title>
        <authorList>
            <person name="Zhou Z."/>
            <person name="Liu Y."/>
            <person name="Xu W."/>
            <person name="Pan J."/>
            <person name="Luo Z.H."/>
            <person name="Li M."/>
        </authorList>
    </citation>
    <scope>NUCLEOTIDE SEQUENCE</scope>
    <source>
        <strain evidence="6">HyVt-388</strain>
    </source>
</reference>
<feature type="domain" description="HD" evidence="4">
    <location>
        <begin position="897"/>
        <end position="1019"/>
    </location>
</feature>
<name>A0A9C9EP94_UNCW3</name>
<gene>
    <name evidence="6" type="ORF">ENI34_07650</name>
</gene>
<feature type="domain" description="PAS" evidence="2">
    <location>
        <begin position="209"/>
        <end position="279"/>
    </location>
</feature>
<evidence type="ECO:0000313" key="7">
    <source>
        <dbReference type="Proteomes" id="UP000885826"/>
    </source>
</evidence>
<dbReference type="InterPro" id="IPR013655">
    <property type="entry name" value="PAS_fold_3"/>
</dbReference>
<dbReference type="NCBIfam" id="TIGR00229">
    <property type="entry name" value="sensory_box"/>
    <property type="match status" value="5"/>
</dbReference>
<organism evidence="6 7">
    <name type="scientific">candidate division WOR-3 bacterium</name>
    <dbReference type="NCBI Taxonomy" id="2052148"/>
    <lineage>
        <taxon>Bacteria</taxon>
        <taxon>Bacteria division WOR-3</taxon>
    </lineage>
</organism>
<dbReference type="Pfam" id="PF08448">
    <property type="entry name" value="PAS_4"/>
    <property type="match status" value="1"/>
</dbReference>
<dbReference type="PANTHER" id="PTHR43155">
    <property type="entry name" value="CYCLIC DI-GMP PHOSPHODIESTERASE PA4108-RELATED"/>
    <property type="match status" value="1"/>
</dbReference>
<dbReference type="Gene3D" id="3.30.450.40">
    <property type="match status" value="1"/>
</dbReference>
<sequence>MAAFYEKHFSGELERPREELIQELEKLRRRIAEQSGVEEKLEECEERYRDLVENADIGILIDDPDGRFKYFNNKFIELFGYTYEEMKDQSIQTLVHPEDLDRVLGYHRRRINGEDVPARYEFRGVRKDGSVIYLEVDAIVLKKDSEIVGSRSYLWNIGERKEMERKLREARDSLEKKVAERTAELAKTNRLLQEQMNECHRVEEALKKSEKEKTVILDSITELVVYHDTDFRIIWANTTASKSFGLPQKELIGKRCYEIWQGRKKPCVDCPVKAALETGEFQEREIKMPDGREWFIKGYPVKDEKGTVMGVVEVALDISVIKKAERELADSELQYHALFDRSLLCIVIHDFDGRIIDANDASLKLLGYTREELSSLTIMDVVDEAQLPQMRKLMEEIKENGAQKNLSEFRLKKKNGEYVWVESEGTLLYKEGKPYAIQGIARDITARKRIADALIESEALYRSIVEHSHAGVLIIDENFRFSYVNDELCKILGYPADEILGKDFRMFLDEESRDMVAERYLRRQRGEDVPSRYEFNVVRKNGEVRRVEISVSVIRDHRGKRRTVAQLLDITERRQTEELQFAIYKISEAAHSAENLQSLYHSIHQIIGNLMEAKNLYIALYDKTTDIITFPYFVDEYDERPAPRRMGKGLTEYVIRTGEALLASPEVFRELVKNGEVEPIGTPDIDWLGVPLKIADRIIGVLVVQSYTEGVRYTERDIDILRFVSEQIAMVIERKRTDDALKESRERYKTLTDNVNVGIYRNTVGPNGKFIEANPAMVRMFGYDSKEELLSINVSQLYQNPEDRQAFNEKMLKQGFVQDEELKLRKKDGTPFYCSVSAVAVYNDAGEIIYYDGIVEDITERKKAERSLKESYEKLQKVLNGTVHALASTTEKRDPYTAGHQHRVAQLACAIAQELDFPQEQIEGIRVAGLVHDIGKIYVAAEILNKPVKLKNIEMELIKAHCEAGYDILKAVEFPWPVAKMVLQHHEKLDGSGYPQGLSGDDIIPGARILAVADVVEAMSSHRPYRSALGLEEALDEIKKNRGRFYDEKVVDACLKVFEKGFEFK</sequence>
<dbReference type="SUPFAM" id="SSF109604">
    <property type="entry name" value="HD-domain/PDEase-like"/>
    <property type="match status" value="1"/>
</dbReference>
<feature type="domain" description="PAS" evidence="2">
    <location>
        <begin position="44"/>
        <end position="114"/>
    </location>
</feature>
<dbReference type="PROSITE" id="PS50112">
    <property type="entry name" value="PAS"/>
    <property type="match status" value="4"/>
</dbReference>
<feature type="domain" description="PAC" evidence="3">
    <location>
        <begin position="818"/>
        <end position="870"/>
    </location>
</feature>
<dbReference type="Gene3D" id="1.10.3210.10">
    <property type="entry name" value="Hypothetical protein af1432"/>
    <property type="match status" value="1"/>
</dbReference>
<dbReference type="InterPro" id="IPR003607">
    <property type="entry name" value="HD/PDEase_dom"/>
</dbReference>
<accession>A0A9C9EP94</accession>
<keyword evidence="1" id="KW-0175">Coiled coil</keyword>
<dbReference type="Pfam" id="PF13487">
    <property type="entry name" value="HD_5"/>
    <property type="match status" value="1"/>
</dbReference>
<dbReference type="PANTHER" id="PTHR43155:SF2">
    <property type="entry name" value="CYCLIC DI-GMP PHOSPHODIESTERASE PA4108"/>
    <property type="match status" value="1"/>
</dbReference>
<dbReference type="Gene3D" id="3.30.450.20">
    <property type="entry name" value="PAS domain"/>
    <property type="match status" value="5"/>
</dbReference>
<dbReference type="SUPFAM" id="SSF55781">
    <property type="entry name" value="GAF domain-like"/>
    <property type="match status" value="1"/>
</dbReference>
<feature type="domain" description="PAC" evidence="3">
    <location>
        <begin position="118"/>
        <end position="169"/>
    </location>
</feature>
<proteinExistence type="predicted"/>
<dbReference type="InterPro" id="IPR035965">
    <property type="entry name" value="PAS-like_dom_sf"/>
</dbReference>
<dbReference type="SMART" id="SM00086">
    <property type="entry name" value="PAC"/>
    <property type="match status" value="5"/>
</dbReference>
<dbReference type="NCBIfam" id="TIGR00277">
    <property type="entry name" value="HDIG"/>
    <property type="match status" value="1"/>
</dbReference>